<dbReference type="GO" id="GO:0003723">
    <property type="term" value="F:RNA binding"/>
    <property type="evidence" value="ECO:0007669"/>
    <property type="project" value="InterPro"/>
</dbReference>
<name>A0A7S3IXF0_9SPIT</name>
<feature type="domain" description="KHDC4/BBP-like KH-domain type I" evidence="1">
    <location>
        <begin position="51"/>
        <end position="98"/>
    </location>
</feature>
<dbReference type="Gene3D" id="3.30.1370.10">
    <property type="entry name" value="K Homology domain, type 1"/>
    <property type="match status" value="1"/>
</dbReference>
<dbReference type="EMBL" id="HBIH01040226">
    <property type="protein sequence ID" value="CAE0335571.1"/>
    <property type="molecule type" value="Transcribed_RNA"/>
</dbReference>
<gene>
    <name evidence="2" type="ORF">SINC0208_LOCUS16210</name>
</gene>
<accession>A0A7S3IXF0</accession>
<sequence>MTRIIRIIELCNKGMTQRSQMGTFMSLTQSINSLATQSLRKKMGTNQSDIVKLKLRGKGSGFKEGPNMEESKEPLSITVVSMYYDKYLIACNHVQELILNVYEEYKAFCAKYQRKPNKDFDLQIKKEEMVTRPMPIPEVPPHVHESEAIYDELMAVPEEGE</sequence>
<dbReference type="Pfam" id="PF22675">
    <property type="entry name" value="KH-I_KHDC4-BBP"/>
    <property type="match status" value="1"/>
</dbReference>
<dbReference type="PANTHER" id="PTHR15744">
    <property type="entry name" value="BLOM7"/>
    <property type="match status" value="1"/>
</dbReference>
<dbReference type="PANTHER" id="PTHR15744:SF0">
    <property type="entry name" value="KH HOMOLOGY DOMAIN-CONTAINING PROTEIN 4"/>
    <property type="match status" value="1"/>
</dbReference>
<organism evidence="2">
    <name type="scientific">Strombidium inclinatum</name>
    <dbReference type="NCBI Taxonomy" id="197538"/>
    <lineage>
        <taxon>Eukaryota</taxon>
        <taxon>Sar</taxon>
        <taxon>Alveolata</taxon>
        <taxon>Ciliophora</taxon>
        <taxon>Intramacronucleata</taxon>
        <taxon>Spirotrichea</taxon>
        <taxon>Oligotrichia</taxon>
        <taxon>Strombidiidae</taxon>
        <taxon>Strombidium</taxon>
    </lineage>
</organism>
<proteinExistence type="predicted"/>
<evidence type="ECO:0000259" key="1">
    <source>
        <dbReference type="Pfam" id="PF22675"/>
    </source>
</evidence>
<dbReference type="InterPro" id="IPR036612">
    <property type="entry name" value="KH_dom_type_1_sf"/>
</dbReference>
<protein>
    <recommendedName>
        <fullName evidence="1">KHDC4/BBP-like KH-domain type I domain-containing protein</fullName>
    </recommendedName>
</protein>
<dbReference type="AlphaFoldDB" id="A0A7S3IXF0"/>
<dbReference type="InterPro" id="IPR055256">
    <property type="entry name" value="KH_1_KHDC4/BBP-like"/>
</dbReference>
<dbReference type="InterPro" id="IPR031121">
    <property type="entry name" value="RIK/BLOM7"/>
</dbReference>
<reference evidence="2" key="1">
    <citation type="submission" date="2021-01" db="EMBL/GenBank/DDBJ databases">
        <authorList>
            <person name="Corre E."/>
            <person name="Pelletier E."/>
            <person name="Niang G."/>
            <person name="Scheremetjew M."/>
            <person name="Finn R."/>
            <person name="Kale V."/>
            <person name="Holt S."/>
            <person name="Cochrane G."/>
            <person name="Meng A."/>
            <person name="Brown T."/>
            <person name="Cohen L."/>
        </authorList>
    </citation>
    <scope>NUCLEOTIDE SEQUENCE</scope>
    <source>
        <strain evidence="2">S3</strain>
    </source>
</reference>
<dbReference type="GO" id="GO:0005634">
    <property type="term" value="C:nucleus"/>
    <property type="evidence" value="ECO:0007669"/>
    <property type="project" value="InterPro"/>
</dbReference>
<evidence type="ECO:0000313" key="2">
    <source>
        <dbReference type="EMBL" id="CAE0335571.1"/>
    </source>
</evidence>